<dbReference type="GO" id="GO:0005886">
    <property type="term" value="C:plasma membrane"/>
    <property type="evidence" value="ECO:0007669"/>
    <property type="project" value="TreeGrafter"/>
</dbReference>
<dbReference type="PANTHER" id="PTHR31234:SF35">
    <property type="entry name" value="LATE EMBRYOGENESIS ABUNDANT (LEA) HYDROXYPROLINE-RICH GLYCOPROTEIN FAMILY"/>
    <property type="match status" value="1"/>
</dbReference>
<keyword evidence="4" id="KW-0812">Transmembrane</keyword>
<keyword evidence="6" id="KW-1185">Reference proteome</keyword>
<dbReference type="AlphaFoldDB" id="A0AAV1WHQ1"/>
<dbReference type="EMBL" id="CAXHTB010000006">
    <property type="protein sequence ID" value="CAL0308844.1"/>
    <property type="molecule type" value="Genomic_DNA"/>
</dbReference>
<evidence type="ECO:0000256" key="3">
    <source>
        <dbReference type="SAM" id="MobiDB-lite"/>
    </source>
</evidence>
<comment type="subcellular location">
    <subcellularLocation>
        <location evidence="1">Membrane</location>
    </subcellularLocation>
</comment>
<evidence type="ECO:0000256" key="4">
    <source>
        <dbReference type="SAM" id="Phobius"/>
    </source>
</evidence>
<dbReference type="GO" id="GO:0098542">
    <property type="term" value="P:defense response to other organism"/>
    <property type="evidence" value="ECO:0007669"/>
    <property type="project" value="InterPro"/>
</dbReference>
<organism evidence="5 6">
    <name type="scientific">Lupinus luteus</name>
    <name type="common">European yellow lupine</name>
    <dbReference type="NCBI Taxonomy" id="3873"/>
    <lineage>
        <taxon>Eukaryota</taxon>
        <taxon>Viridiplantae</taxon>
        <taxon>Streptophyta</taxon>
        <taxon>Embryophyta</taxon>
        <taxon>Tracheophyta</taxon>
        <taxon>Spermatophyta</taxon>
        <taxon>Magnoliopsida</taxon>
        <taxon>eudicotyledons</taxon>
        <taxon>Gunneridae</taxon>
        <taxon>Pentapetalae</taxon>
        <taxon>rosids</taxon>
        <taxon>fabids</taxon>
        <taxon>Fabales</taxon>
        <taxon>Fabaceae</taxon>
        <taxon>Papilionoideae</taxon>
        <taxon>50 kb inversion clade</taxon>
        <taxon>genistoids sensu lato</taxon>
        <taxon>core genistoids</taxon>
        <taxon>Genisteae</taxon>
        <taxon>Lupinus</taxon>
    </lineage>
</organism>
<comment type="caution">
    <text evidence="5">The sequence shown here is derived from an EMBL/GenBank/DDBJ whole genome shotgun (WGS) entry which is preliminary data.</text>
</comment>
<protein>
    <recommendedName>
        <fullName evidence="7">Late embryogenesis abundant protein LEA-2 subgroup domain-containing protein</fullName>
    </recommendedName>
</protein>
<keyword evidence="2 4" id="KW-0472">Membrane</keyword>
<proteinExistence type="predicted"/>
<keyword evidence="4" id="KW-1133">Transmembrane helix</keyword>
<dbReference type="Proteomes" id="UP001497480">
    <property type="component" value="Unassembled WGS sequence"/>
</dbReference>
<sequence>MASSPTQTPKPIMQKPPGYKSPFKEPTPPPRKPPTRHQKKKHRRGCCCISFCIIFIIIFILIFVAAIAAGLIYIFYDPRLPEFHIDSFGVNNLNVTQKPDGFYLNGETMMKVEVKNESGKMGWLFDDTNVVVTAENGDLNLGSTTMPGFEVKEKELKMLKGGTEIRDIALNDSLEKKVEGKDIVLDVEIRTKSGVEMSGWKSWKIGDQNTPLIEVEDVFFFAENLAQFRDVKVNEHNDILSGESKIVKAIYGSDSLNVL</sequence>
<feature type="transmembrane region" description="Helical" evidence="4">
    <location>
        <begin position="46"/>
        <end position="76"/>
    </location>
</feature>
<evidence type="ECO:0000313" key="5">
    <source>
        <dbReference type="EMBL" id="CAL0308844.1"/>
    </source>
</evidence>
<name>A0AAV1WHQ1_LUPLU</name>
<feature type="region of interest" description="Disordered" evidence="3">
    <location>
        <begin position="1"/>
        <end position="39"/>
    </location>
</feature>
<gene>
    <name evidence="5" type="ORF">LLUT_LOCUS9904</name>
</gene>
<evidence type="ECO:0000256" key="2">
    <source>
        <dbReference type="ARBA" id="ARBA00023136"/>
    </source>
</evidence>
<evidence type="ECO:0000256" key="1">
    <source>
        <dbReference type="ARBA" id="ARBA00004370"/>
    </source>
</evidence>
<evidence type="ECO:0000313" key="6">
    <source>
        <dbReference type="Proteomes" id="UP001497480"/>
    </source>
</evidence>
<evidence type="ECO:0008006" key="7">
    <source>
        <dbReference type="Google" id="ProtNLM"/>
    </source>
</evidence>
<reference evidence="5 6" key="1">
    <citation type="submission" date="2024-03" db="EMBL/GenBank/DDBJ databases">
        <authorList>
            <person name="Martinez-Hernandez J."/>
        </authorList>
    </citation>
    <scope>NUCLEOTIDE SEQUENCE [LARGE SCALE GENOMIC DNA]</scope>
</reference>
<dbReference type="InterPro" id="IPR044839">
    <property type="entry name" value="NDR1-like"/>
</dbReference>
<dbReference type="PANTHER" id="PTHR31234">
    <property type="entry name" value="LATE EMBRYOGENESIS ABUNDANT (LEA) HYDROXYPROLINE-RICH GLYCOPROTEIN FAMILY"/>
    <property type="match status" value="1"/>
</dbReference>
<accession>A0AAV1WHQ1</accession>